<keyword evidence="2" id="KW-0472">Membrane</keyword>
<feature type="transmembrane region" description="Helical" evidence="2">
    <location>
        <begin position="61"/>
        <end position="82"/>
    </location>
</feature>
<keyword evidence="2 3" id="KW-0812">Transmembrane</keyword>
<gene>
    <name evidence="3" type="ORF">AKJ08_2418</name>
</gene>
<keyword evidence="2" id="KW-1133">Transmembrane helix</keyword>
<dbReference type="SUPFAM" id="SSF52096">
    <property type="entry name" value="ClpP/crotonase"/>
    <property type="match status" value="1"/>
</dbReference>
<reference evidence="3 4" key="1">
    <citation type="submission" date="2015-08" db="EMBL/GenBank/DDBJ databases">
        <authorList>
            <person name="Babu N.S."/>
            <person name="Beckwith C.J."/>
            <person name="Beseler K.G."/>
            <person name="Brison A."/>
            <person name="Carone J.V."/>
            <person name="Caskin T.P."/>
            <person name="Diamond M."/>
            <person name="Durham M.E."/>
            <person name="Foxe J.M."/>
            <person name="Go M."/>
            <person name="Henderson B.A."/>
            <person name="Jones I.B."/>
            <person name="McGettigan J.A."/>
            <person name="Micheletti S.J."/>
            <person name="Nasrallah M.E."/>
            <person name="Ortiz D."/>
            <person name="Piller C.R."/>
            <person name="Privatt S.R."/>
            <person name="Schneider S.L."/>
            <person name="Sharp S."/>
            <person name="Smith T.C."/>
            <person name="Stanton J.D."/>
            <person name="Ullery H.E."/>
            <person name="Wilson R.J."/>
            <person name="Serrano M.G."/>
            <person name="Buck G."/>
            <person name="Lee V."/>
            <person name="Wang Y."/>
            <person name="Carvalho R."/>
            <person name="Voegtly L."/>
            <person name="Shi R."/>
            <person name="Duckworth R."/>
            <person name="Johnson A."/>
            <person name="Loviza R."/>
            <person name="Walstead R."/>
            <person name="Shah Z."/>
            <person name="Kiflezghi M."/>
            <person name="Wade K."/>
            <person name="Ball S.L."/>
            <person name="Bradley K.W."/>
            <person name="Asai D.J."/>
            <person name="Bowman C.A."/>
            <person name="Russell D.A."/>
            <person name="Pope W.H."/>
            <person name="Jacobs-Sera D."/>
            <person name="Hendrix R.W."/>
            <person name="Hatfull G.F."/>
        </authorList>
    </citation>
    <scope>NUCLEOTIDE SEQUENCE [LARGE SCALE GENOMIC DNA]</scope>
    <source>
        <strain evidence="3 4">DSM 27710</strain>
    </source>
</reference>
<organism evidence="3 4">
    <name type="scientific">Vulgatibacter incomptus</name>
    <dbReference type="NCBI Taxonomy" id="1391653"/>
    <lineage>
        <taxon>Bacteria</taxon>
        <taxon>Pseudomonadati</taxon>
        <taxon>Myxococcota</taxon>
        <taxon>Myxococcia</taxon>
        <taxon>Myxococcales</taxon>
        <taxon>Cystobacterineae</taxon>
        <taxon>Vulgatibacteraceae</taxon>
        <taxon>Vulgatibacter</taxon>
    </lineage>
</organism>
<feature type="transmembrane region" description="Helical" evidence="2">
    <location>
        <begin position="94"/>
        <end position="115"/>
    </location>
</feature>
<keyword evidence="4" id="KW-1185">Reference proteome</keyword>
<protein>
    <submittedName>
        <fullName evidence="3">Putative TRANSMEMBRANE PROTEIN</fullName>
    </submittedName>
</protein>
<dbReference type="Gene3D" id="3.90.226.10">
    <property type="entry name" value="2-enoyl-CoA Hydratase, Chain A, domain 1"/>
    <property type="match status" value="1"/>
</dbReference>
<evidence type="ECO:0000313" key="3">
    <source>
        <dbReference type="EMBL" id="AKU92031.1"/>
    </source>
</evidence>
<accession>A0A0K1PF30</accession>
<dbReference type="InterPro" id="IPR029045">
    <property type="entry name" value="ClpP/crotonase-like_dom_sf"/>
</dbReference>
<dbReference type="RefSeq" id="WP_050726258.1">
    <property type="nucleotide sequence ID" value="NZ_CP012332.1"/>
</dbReference>
<dbReference type="EMBL" id="CP012332">
    <property type="protein sequence ID" value="AKU92031.1"/>
    <property type="molecule type" value="Genomic_DNA"/>
</dbReference>
<evidence type="ECO:0000256" key="2">
    <source>
        <dbReference type="SAM" id="Phobius"/>
    </source>
</evidence>
<dbReference type="KEGG" id="vin:AKJ08_2418"/>
<dbReference type="OrthoDB" id="6987066at2"/>
<sequence>MEPEAIPGSRIGYIRSHLRGDHPLGVAWANFYLLPFFANAVGSPILSLLEDAPARIPSLASLVFVILVLALRGWGAIGAWASASLHVSRDGKPVWARAAKAGIAVVLLIQVLNLARLAPELGEHVLVAFGPSPFPAFVAEPSADGKAILASGDMSDDAADAIRRALDRAPDAKTVVLSSDGGWIAAGKRVSELIAERGLSTYVESECSSACTIAFLGGVDRAVSPSAKIGFHRPRKVGGSGEVGVKNTAGRLYAAAGVSRAFIERILDTPPESVWNPSVAELLESKFVTRVVTDVESPSAESQSAAAAPAVSRESPPAPAVP</sequence>
<evidence type="ECO:0000313" key="4">
    <source>
        <dbReference type="Proteomes" id="UP000055590"/>
    </source>
</evidence>
<name>A0A0K1PF30_9BACT</name>
<dbReference type="Proteomes" id="UP000055590">
    <property type="component" value="Chromosome"/>
</dbReference>
<feature type="transmembrane region" description="Helical" evidence="2">
    <location>
        <begin position="27"/>
        <end position="49"/>
    </location>
</feature>
<dbReference type="STRING" id="1391653.AKJ08_2418"/>
<evidence type="ECO:0000256" key="1">
    <source>
        <dbReference type="SAM" id="MobiDB-lite"/>
    </source>
</evidence>
<feature type="region of interest" description="Disordered" evidence="1">
    <location>
        <begin position="297"/>
        <end position="322"/>
    </location>
</feature>
<dbReference type="AlphaFoldDB" id="A0A0K1PF30"/>
<proteinExistence type="predicted"/>
<feature type="compositionally biased region" description="Low complexity" evidence="1">
    <location>
        <begin position="297"/>
        <end position="315"/>
    </location>
</feature>